<dbReference type="InterPro" id="IPR006621">
    <property type="entry name" value="Nose-resist-to-fluoxetine_N"/>
</dbReference>
<dbReference type="EMBL" id="CH902621">
    <property type="protein sequence ID" value="EDV44678.1"/>
    <property type="molecule type" value="Genomic_DNA"/>
</dbReference>
<keyword evidence="5" id="KW-0808">Transferase</keyword>
<reference evidence="5 6" key="1">
    <citation type="journal article" date="2007" name="Nature">
        <title>Evolution of genes and genomes on the Drosophila phylogeny.</title>
        <authorList>
            <consortium name="Drosophila 12 Genomes Consortium"/>
            <person name="Clark A.G."/>
            <person name="Eisen M.B."/>
            <person name="Smith D.R."/>
            <person name="Bergman C.M."/>
            <person name="Oliver B."/>
            <person name="Markow T.A."/>
            <person name="Kaufman T.C."/>
            <person name="Kellis M."/>
            <person name="Gelbart W."/>
            <person name="Iyer V.N."/>
            <person name="Pollard D.A."/>
            <person name="Sackton T.B."/>
            <person name="Larracuente A.M."/>
            <person name="Singh N.D."/>
            <person name="Abad J.P."/>
            <person name="Abt D.N."/>
            <person name="Adryan B."/>
            <person name="Aguade M."/>
            <person name="Akashi H."/>
            <person name="Anderson W.W."/>
            <person name="Aquadro C.F."/>
            <person name="Ardell D.H."/>
            <person name="Arguello R."/>
            <person name="Artieri C.G."/>
            <person name="Barbash D.A."/>
            <person name="Barker D."/>
            <person name="Barsanti P."/>
            <person name="Batterham P."/>
            <person name="Batzoglou S."/>
            <person name="Begun D."/>
            <person name="Bhutkar A."/>
            <person name="Blanco E."/>
            <person name="Bosak S.A."/>
            <person name="Bradley R.K."/>
            <person name="Brand A.D."/>
            <person name="Brent M.R."/>
            <person name="Brooks A.N."/>
            <person name="Brown R.H."/>
            <person name="Butlin R.K."/>
            <person name="Caggese C."/>
            <person name="Calvi B.R."/>
            <person name="Bernardo de Carvalho A."/>
            <person name="Caspi A."/>
            <person name="Castrezana S."/>
            <person name="Celniker S.E."/>
            <person name="Chang J.L."/>
            <person name="Chapple C."/>
            <person name="Chatterji S."/>
            <person name="Chinwalla A."/>
            <person name="Civetta A."/>
            <person name="Clifton S.W."/>
            <person name="Comeron J.M."/>
            <person name="Costello J.C."/>
            <person name="Coyne J.A."/>
            <person name="Daub J."/>
            <person name="David R.G."/>
            <person name="Delcher A.L."/>
            <person name="Delehaunty K."/>
            <person name="Do C.B."/>
            <person name="Ebling H."/>
            <person name="Edwards K."/>
            <person name="Eickbush T."/>
            <person name="Evans J.D."/>
            <person name="Filipski A."/>
            <person name="Findeiss S."/>
            <person name="Freyhult E."/>
            <person name="Fulton L."/>
            <person name="Fulton R."/>
            <person name="Garcia A.C."/>
            <person name="Gardiner A."/>
            <person name="Garfield D.A."/>
            <person name="Garvin B.E."/>
            <person name="Gibson G."/>
            <person name="Gilbert D."/>
            <person name="Gnerre S."/>
            <person name="Godfrey J."/>
            <person name="Good R."/>
            <person name="Gotea V."/>
            <person name="Gravely B."/>
            <person name="Greenberg A.J."/>
            <person name="Griffiths-Jones S."/>
            <person name="Gross S."/>
            <person name="Guigo R."/>
            <person name="Gustafson E.A."/>
            <person name="Haerty W."/>
            <person name="Hahn M.W."/>
            <person name="Halligan D.L."/>
            <person name="Halpern A.L."/>
            <person name="Halter G.M."/>
            <person name="Han M.V."/>
            <person name="Heger A."/>
            <person name="Hillier L."/>
            <person name="Hinrichs A.S."/>
            <person name="Holmes I."/>
            <person name="Hoskins R.A."/>
            <person name="Hubisz M.J."/>
            <person name="Hultmark D."/>
            <person name="Huntley M.A."/>
            <person name="Jaffe D.B."/>
            <person name="Jagadeeshan S."/>
            <person name="Jeck W.R."/>
            <person name="Johnson J."/>
            <person name="Jones C.D."/>
            <person name="Jordan W.C."/>
            <person name="Karpen G.H."/>
            <person name="Kataoka E."/>
            <person name="Keightley P.D."/>
            <person name="Kheradpour P."/>
            <person name="Kirkness E.F."/>
            <person name="Koerich L.B."/>
            <person name="Kristiansen K."/>
            <person name="Kudrna D."/>
            <person name="Kulathinal R.J."/>
            <person name="Kumar S."/>
            <person name="Kwok R."/>
            <person name="Lander E."/>
            <person name="Langley C.H."/>
            <person name="Lapoint R."/>
            <person name="Lazzaro B.P."/>
            <person name="Lee S.J."/>
            <person name="Levesque L."/>
            <person name="Li R."/>
            <person name="Lin C.F."/>
            <person name="Lin M.F."/>
            <person name="Lindblad-Toh K."/>
            <person name="Llopart A."/>
            <person name="Long M."/>
            <person name="Low L."/>
            <person name="Lozovsky E."/>
            <person name="Lu J."/>
            <person name="Luo M."/>
            <person name="Machado C.A."/>
            <person name="Makalowski W."/>
            <person name="Marzo M."/>
            <person name="Matsuda M."/>
            <person name="Matzkin L."/>
            <person name="McAllister B."/>
            <person name="McBride C.S."/>
            <person name="McKernan B."/>
            <person name="McKernan K."/>
            <person name="Mendez-Lago M."/>
            <person name="Minx P."/>
            <person name="Mollenhauer M.U."/>
            <person name="Montooth K."/>
            <person name="Mount S.M."/>
            <person name="Mu X."/>
            <person name="Myers E."/>
            <person name="Negre B."/>
            <person name="Newfeld S."/>
            <person name="Nielsen R."/>
            <person name="Noor M.A."/>
            <person name="O'Grady P."/>
            <person name="Pachter L."/>
            <person name="Papaceit M."/>
            <person name="Parisi M.J."/>
            <person name="Parisi M."/>
            <person name="Parts L."/>
            <person name="Pedersen J.S."/>
            <person name="Pesole G."/>
            <person name="Phillippy A.M."/>
            <person name="Ponting C.P."/>
            <person name="Pop M."/>
            <person name="Porcelli D."/>
            <person name="Powell J.R."/>
            <person name="Prohaska S."/>
            <person name="Pruitt K."/>
            <person name="Puig M."/>
            <person name="Quesneville H."/>
            <person name="Ram K.R."/>
            <person name="Rand D."/>
            <person name="Rasmussen M.D."/>
            <person name="Reed L.K."/>
            <person name="Reenan R."/>
            <person name="Reily A."/>
            <person name="Remington K.A."/>
            <person name="Rieger T.T."/>
            <person name="Ritchie M.G."/>
            <person name="Robin C."/>
            <person name="Rogers Y.H."/>
            <person name="Rohde C."/>
            <person name="Rozas J."/>
            <person name="Rubenfield M.J."/>
            <person name="Ruiz A."/>
            <person name="Russo S."/>
            <person name="Salzberg S.L."/>
            <person name="Sanchez-Gracia A."/>
            <person name="Saranga D.J."/>
            <person name="Sato H."/>
            <person name="Schaeffer S.W."/>
            <person name="Schatz M.C."/>
            <person name="Schlenke T."/>
            <person name="Schwartz R."/>
            <person name="Segarra C."/>
            <person name="Singh R.S."/>
            <person name="Sirot L."/>
            <person name="Sirota M."/>
            <person name="Sisneros N.B."/>
            <person name="Smith C.D."/>
            <person name="Smith T.F."/>
            <person name="Spieth J."/>
            <person name="Stage D.E."/>
            <person name="Stark A."/>
            <person name="Stephan W."/>
            <person name="Strausberg R.L."/>
            <person name="Strempel S."/>
            <person name="Sturgill D."/>
            <person name="Sutton G."/>
            <person name="Sutton G.G."/>
            <person name="Tao W."/>
            <person name="Teichmann S."/>
            <person name="Tobari Y.N."/>
            <person name="Tomimura Y."/>
            <person name="Tsolas J.M."/>
            <person name="Valente V.L."/>
            <person name="Venter E."/>
            <person name="Venter J.C."/>
            <person name="Vicario S."/>
            <person name="Vieira F.G."/>
            <person name="Vilella A.J."/>
            <person name="Villasante A."/>
            <person name="Walenz B."/>
            <person name="Wang J."/>
            <person name="Wasserman M."/>
            <person name="Watts T."/>
            <person name="Wilson D."/>
            <person name="Wilson R.K."/>
            <person name="Wing R.A."/>
            <person name="Wolfner M.F."/>
            <person name="Wong A."/>
            <person name="Wong G.K."/>
            <person name="Wu C.I."/>
            <person name="Wu G."/>
            <person name="Yamamoto D."/>
            <person name="Yang H.P."/>
            <person name="Yang S.P."/>
            <person name="Yorke J.A."/>
            <person name="Yoshida K."/>
            <person name="Zdobnov E."/>
            <person name="Zhang P."/>
            <person name="Zhang Y."/>
            <person name="Zimin A.V."/>
            <person name="Baldwin J."/>
            <person name="Abdouelleil A."/>
            <person name="Abdulkadir J."/>
            <person name="Abebe A."/>
            <person name="Abera B."/>
            <person name="Abreu J."/>
            <person name="Acer S.C."/>
            <person name="Aftuck L."/>
            <person name="Alexander A."/>
            <person name="An P."/>
            <person name="Anderson E."/>
            <person name="Anderson S."/>
            <person name="Arachi H."/>
            <person name="Azer M."/>
            <person name="Bachantsang P."/>
            <person name="Barry A."/>
            <person name="Bayul T."/>
            <person name="Berlin A."/>
            <person name="Bessette D."/>
            <person name="Bloom T."/>
            <person name="Blye J."/>
            <person name="Boguslavskiy L."/>
            <person name="Bonnet C."/>
            <person name="Boukhgalter B."/>
            <person name="Bourzgui I."/>
            <person name="Brown A."/>
            <person name="Cahill P."/>
            <person name="Channer S."/>
            <person name="Cheshatsang Y."/>
            <person name="Chuda L."/>
            <person name="Citroen M."/>
            <person name="Collymore A."/>
            <person name="Cooke P."/>
            <person name="Costello M."/>
            <person name="D'Aco K."/>
            <person name="Daza R."/>
            <person name="De Haan G."/>
            <person name="DeGray S."/>
            <person name="DeMaso C."/>
            <person name="Dhargay N."/>
            <person name="Dooley K."/>
            <person name="Dooley E."/>
            <person name="Doricent M."/>
            <person name="Dorje P."/>
            <person name="Dorjee K."/>
            <person name="Dupes A."/>
            <person name="Elong R."/>
            <person name="Falk J."/>
            <person name="Farina A."/>
            <person name="Faro S."/>
            <person name="Ferguson D."/>
            <person name="Fisher S."/>
            <person name="Foley C.D."/>
            <person name="Franke A."/>
            <person name="Friedrich D."/>
            <person name="Gadbois L."/>
            <person name="Gearin G."/>
            <person name="Gearin C.R."/>
            <person name="Giannoukos G."/>
            <person name="Goode T."/>
            <person name="Graham J."/>
            <person name="Grandbois E."/>
            <person name="Grewal S."/>
            <person name="Gyaltsen K."/>
            <person name="Hafez N."/>
            <person name="Hagos B."/>
            <person name="Hall J."/>
            <person name="Henson C."/>
            <person name="Hollinger A."/>
            <person name="Honan T."/>
            <person name="Huard M.D."/>
            <person name="Hughes L."/>
            <person name="Hurhula B."/>
            <person name="Husby M.E."/>
            <person name="Kamat A."/>
            <person name="Kanga B."/>
            <person name="Kashin S."/>
            <person name="Khazanovich D."/>
            <person name="Kisner P."/>
            <person name="Lance K."/>
            <person name="Lara M."/>
            <person name="Lee W."/>
            <person name="Lennon N."/>
            <person name="Letendre F."/>
            <person name="LeVine R."/>
            <person name="Lipovsky A."/>
            <person name="Liu X."/>
            <person name="Liu J."/>
            <person name="Liu S."/>
            <person name="Lokyitsang T."/>
            <person name="Lokyitsang Y."/>
            <person name="Lubonja R."/>
            <person name="Lui A."/>
            <person name="MacDonald P."/>
            <person name="Magnisalis V."/>
            <person name="Maru K."/>
            <person name="Matthews C."/>
            <person name="McCusker W."/>
            <person name="McDonough S."/>
            <person name="Mehta T."/>
            <person name="Meldrim J."/>
            <person name="Meneus L."/>
            <person name="Mihai O."/>
            <person name="Mihalev A."/>
            <person name="Mihova T."/>
            <person name="Mittelman R."/>
            <person name="Mlenga V."/>
            <person name="Montmayeur A."/>
            <person name="Mulrain L."/>
            <person name="Navidi A."/>
            <person name="Naylor J."/>
            <person name="Negash T."/>
            <person name="Nguyen T."/>
            <person name="Nguyen N."/>
            <person name="Nicol R."/>
            <person name="Norbu C."/>
            <person name="Norbu N."/>
            <person name="Novod N."/>
            <person name="O'Neill B."/>
            <person name="Osman S."/>
            <person name="Markiewicz E."/>
            <person name="Oyono O.L."/>
            <person name="Patti C."/>
            <person name="Phunkhang P."/>
            <person name="Pierre F."/>
            <person name="Priest M."/>
            <person name="Raghuraman S."/>
            <person name="Rege F."/>
            <person name="Reyes R."/>
            <person name="Rise C."/>
            <person name="Rogov P."/>
            <person name="Ross K."/>
            <person name="Ryan E."/>
            <person name="Settipalli S."/>
            <person name="Shea T."/>
            <person name="Sherpa N."/>
            <person name="Shi L."/>
            <person name="Shih D."/>
            <person name="Sparrow T."/>
            <person name="Spaulding J."/>
            <person name="Stalker J."/>
            <person name="Stange-Thomann N."/>
            <person name="Stavropoulos S."/>
            <person name="Stone C."/>
            <person name="Strader C."/>
            <person name="Tesfaye S."/>
            <person name="Thomson T."/>
            <person name="Thoulutsang Y."/>
            <person name="Thoulutsang D."/>
            <person name="Topham K."/>
            <person name="Topping I."/>
            <person name="Tsamla T."/>
            <person name="Vassiliev H."/>
            <person name="Vo A."/>
            <person name="Wangchuk T."/>
            <person name="Wangdi T."/>
            <person name="Weiand M."/>
            <person name="Wilkinson J."/>
            <person name="Wilson A."/>
            <person name="Yadav S."/>
            <person name="Young G."/>
            <person name="Yu Q."/>
            <person name="Zembek L."/>
            <person name="Zhong D."/>
            <person name="Zimmer A."/>
            <person name="Zwirko Z."/>
            <person name="Jaffe D.B."/>
            <person name="Alvarez P."/>
            <person name="Brockman W."/>
            <person name="Butler J."/>
            <person name="Chin C."/>
            <person name="Gnerre S."/>
            <person name="Grabherr M."/>
            <person name="Kleber M."/>
            <person name="Mauceli E."/>
            <person name="MacCallum I."/>
        </authorList>
    </citation>
    <scope>NUCLEOTIDE SEQUENCE [LARGE SCALE GENOMIC DNA]</scope>
    <source>
        <strain evidence="6">Tucson 14024-0371.13</strain>
    </source>
</reference>
<dbReference type="InParanoid" id="B3MQQ2"/>
<feature type="transmembrane region" description="Helical" evidence="2">
    <location>
        <begin position="657"/>
        <end position="679"/>
    </location>
</feature>
<dbReference type="FunCoup" id="B3MQQ2">
    <property type="interactions" value="1"/>
</dbReference>
<feature type="compositionally biased region" description="Basic and acidic residues" evidence="1">
    <location>
        <begin position="699"/>
        <end position="718"/>
    </location>
</feature>
<feature type="transmembrane region" description="Helical" evidence="2">
    <location>
        <begin position="472"/>
        <end position="492"/>
    </location>
</feature>
<evidence type="ECO:0000256" key="3">
    <source>
        <dbReference type="SAM" id="SignalP"/>
    </source>
</evidence>
<evidence type="ECO:0000313" key="6">
    <source>
        <dbReference type="Proteomes" id="UP000007801"/>
    </source>
</evidence>
<dbReference type="HOGENOM" id="CLU_007874_2_1_1"/>
<evidence type="ECO:0000313" key="5">
    <source>
        <dbReference type="EMBL" id="EDV44678.1"/>
    </source>
</evidence>
<protein>
    <recommendedName>
        <fullName evidence="4">Nose resistant-to-fluoxetine protein N-terminal domain-containing protein</fullName>
    </recommendedName>
</protein>
<feature type="transmembrane region" description="Helical" evidence="2">
    <location>
        <begin position="584"/>
        <end position="605"/>
    </location>
</feature>
<feature type="region of interest" description="Disordered" evidence="1">
    <location>
        <begin position="694"/>
        <end position="720"/>
    </location>
</feature>
<keyword evidence="3" id="KW-0732">Signal</keyword>
<keyword evidence="2" id="KW-0472">Membrane</keyword>
<feature type="transmembrane region" description="Helical" evidence="2">
    <location>
        <begin position="290"/>
        <end position="308"/>
    </location>
</feature>
<accession>B3MQQ2</accession>
<dbReference type="Proteomes" id="UP000007801">
    <property type="component" value="Unassembled WGS sequence"/>
</dbReference>
<dbReference type="eggNOG" id="KOG3700">
    <property type="taxonomic scope" value="Eukaryota"/>
</dbReference>
<dbReference type="PANTHER" id="PTHR11161:SF0">
    <property type="entry name" value="O-ACYLTRANSFERASE LIKE PROTEIN"/>
    <property type="match status" value="1"/>
</dbReference>
<evidence type="ECO:0000259" key="4">
    <source>
        <dbReference type="SMART" id="SM00703"/>
    </source>
</evidence>
<keyword evidence="6" id="KW-1185">Reference proteome</keyword>
<dbReference type="AlphaFoldDB" id="B3MQQ2"/>
<dbReference type="STRING" id="7217.B3MQQ2"/>
<evidence type="ECO:0000256" key="2">
    <source>
        <dbReference type="SAM" id="Phobius"/>
    </source>
</evidence>
<dbReference type="InterPro" id="IPR052728">
    <property type="entry name" value="O2_lipid_transport_reg"/>
</dbReference>
<dbReference type="InterPro" id="IPR002656">
    <property type="entry name" value="Acyl_transf_3_dom"/>
</dbReference>
<keyword evidence="2" id="KW-1133">Transmembrane helix</keyword>
<dbReference type="GO" id="GO:0016747">
    <property type="term" value="F:acyltransferase activity, transferring groups other than amino-acyl groups"/>
    <property type="evidence" value="ECO:0007669"/>
    <property type="project" value="InterPro"/>
</dbReference>
<proteinExistence type="predicted"/>
<feature type="transmembrane region" description="Helical" evidence="2">
    <location>
        <begin position="512"/>
        <end position="533"/>
    </location>
</feature>
<dbReference type="SMART" id="SM00703">
    <property type="entry name" value="NRF"/>
    <property type="match status" value="1"/>
</dbReference>
<sequence length="901" mass="101741">MVVTLVSLFIICLASLGAAEGPGLTEYHQLKKLHFLERMFNPEAHEGPTMADYQQLMKLRSLGMEFFHQFKNISTTEPQFLDGLARAETSCLLDMKQFMEDLTSAKFWAISMIDSWGTIPSGYLYGNRVDMGNYDQCLSVDRTVSDSHHIKGKYCMMELPVAKWLGFNAPILSMTNIKTALCFPSSCSPEFMETLMGLVLKGLLGVSNTRSLFFIDQESCKINDDPPLSTPAILTIVLVAVFCGLAVLCTACDYFWYQDRSKLPRMVKVFSVRTNSKDLFAIVDPKSSPNVIHCIHGLRCMSLIWVILGHEYTDTAMAYTVNRIKIISWFPKPFSSFIIYAPFSVDTFFFMTGLLLVVIGLRSLERANGKLNIPMMYLHRYLRLAPIVAVAILVYLHLLPLISKGPVSEDLAVFDYSVCSNNWYRNMLFVQNYASVSEICLPHTWYLAVDMQLYILAPFVLLALYKWGTKAAGAILVLMLLLSACLFTTIMTNDFKITFLHGGQVPEVQKKLYFATHNHAAPWLVGTLFGYFMHRIRGVKIELKWPAVWAGWLLCLAMMFTAIFSMLKFNKILNPAPTTLESALFYTLTRIGWPLALCWVVFACVHRYGGLANSFLSSPVWQPLSRISYSAYIWHIFIQELNHRRTRTNTYFSDYDAMLNFWGGFGFTLIMAYAFYVTIEAPLAGLEGLLLPSRKKPAKPRENGEQPQNKEDAQKSQSEDQNAILPEATQPDLELAAPISIETDCHLSGPRWSSLKALADNSRCLSGKGPRTPTLHSLITYNAPLPRLEDSICLATYADDTAILLRTLASMTLLIISSGFLKRWKIGLPLEYIDGSLLPQINEHTYLGFTLDKRLTFAHKESQGQPDGKLKTLHVLLQGNCYYQIKPGSTRRFLFPYGNTV</sequence>
<dbReference type="Pfam" id="PF01757">
    <property type="entry name" value="Acyl_transf_3"/>
    <property type="match status" value="1"/>
</dbReference>
<feature type="signal peptide" evidence="3">
    <location>
        <begin position="1"/>
        <end position="19"/>
    </location>
</feature>
<evidence type="ECO:0000256" key="1">
    <source>
        <dbReference type="SAM" id="MobiDB-lite"/>
    </source>
</evidence>
<feature type="transmembrane region" description="Helical" evidence="2">
    <location>
        <begin position="545"/>
        <end position="564"/>
    </location>
</feature>
<name>B3MQQ2_DROAN</name>
<keyword evidence="5" id="KW-0012">Acyltransferase</keyword>
<dbReference type="Pfam" id="PF20146">
    <property type="entry name" value="NRF"/>
    <property type="match status" value="1"/>
</dbReference>
<keyword evidence="2" id="KW-0812">Transmembrane</keyword>
<feature type="transmembrane region" description="Helical" evidence="2">
    <location>
        <begin position="337"/>
        <end position="361"/>
    </location>
</feature>
<dbReference type="OrthoDB" id="118951at2759"/>
<dbReference type="PhylomeDB" id="B3MQQ2"/>
<feature type="transmembrane region" description="Helical" evidence="2">
    <location>
        <begin position="232"/>
        <end position="256"/>
    </location>
</feature>
<feature type="transmembrane region" description="Helical" evidence="2">
    <location>
        <begin position="445"/>
        <end position="465"/>
    </location>
</feature>
<feature type="domain" description="Nose resistant-to-fluoxetine protein N-terminal" evidence="4">
    <location>
        <begin position="88"/>
        <end position="222"/>
    </location>
</feature>
<gene>
    <name evidence="5" type="primary">Dana\GF20480</name>
    <name evidence="5" type="synonym">dana_GLEANR_2886</name>
    <name evidence="5" type="ORF">GF20480</name>
</gene>
<dbReference type="OMA" id="MYPYAKL"/>
<organism evidence="5 6">
    <name type="scientific">Drosophila ananassae</name>
    <name type="common">Fruit fly</name>
    <dbReference type="NCBI Taxonomy" id="7217"/>
    <lineage>
        <taxon>Eukaryota</taxon>
        <taxon>Metazoa</taxon>
        <taxon>Ecdysozoa</taxon>
        <taxon>Arthropoda</taxon>
        <taxon>Hexapoda</taxon>
        <taxon>Insecta</taxon>
        <taxon>Pterygota</taxon>
        <taxon>Neoptera</taxon>
        <taxon>Endopterygota</taxon>
        <taxon>Diptera</taxon>
        <taxon>Brachycera</taxon>
        <taxon>Muscomorpha</taxon>
        <taxon>Ephydroidea</taxon>
        <taxon>Drosophilidae</taxon>
        <taxon>Drosophila</taxon>
        <taxon>Sophophora</taxon>
    </lineage>
</organism>
<dbReference type="PANTHER" id="PTHR11161">
    <property type="entry name" value="O-ACYLTRANSFERASE"/>
    <property type="match status" value="1"/>
</dbReference>
<feature type="chain" id="PRO_5002793296" description="Nose resistant-to-fluoxetine protein N-terminal domain-containing protein" evidence="3">
    <location>
        <begin position="20"/>
        <end position="901"/>
    </location>
</feature>
<feature type="transmembrane region" description="Helical" evidence="2">
    <location>
        <begin position="381"/>
        <end position="402"/>
    </location>
</feature>